<comment type="caution">
    <text evidence="3">The sequence shown here is derived from an EMBL/GenBank/DDBJ whole genome shotgun (WGS) entry which is preliminary data.</text>
</comment>
<dbReference type="EMBL" id="JBHUEE010000007">
    <property type="protein sequence ID" value="MFD1718801.1"/>
    <property type="molecule type" value="Genomic_DNA"/>
</dbReference>
<sequence length="307" mass="32942">MHQAQGGTMRKTVAIATAAAATTMVVAACGDATPAPPEETTAEGKPTEQEPTGEPTAEETTEAEPFDPRSVDLTNMAWRYASVGVAPVQVDFSDGEALGHFDRWDGQFVIEDEPLYVDMDDDGDEDVVASASFNAELQPETYQWVTTEWFVWLTDGEQLVQMPYPLTSSGDCASRTESVQPAGGGLGVDVVQNQVGWQSECAAGASISVDRTVRVEHGNDGEAWLVQTEPFPSWGGDCRPLAGDVSQLEASDVSVAPGLDAASPDKRAMVDESELWMSETVDGWDFVTYLHEGDANFVSYCGWVPSS</sequence>
<accession>A0ABW4L5R8</accession>
<feature type="region of interest" description="Disordered" evidence="1">
    <location>
        <begin position="31"/>
        <end position="67"/>
    </location>
</feature>
<reference evidence="4" key="1">
    <citation type="journal article" date="2019" name="Int. J. Syst. Evol. Microbiol.">
        <title>The Global Catalogue of Microorganisms (GCM) 10K type strain sequencing project: providing services to taxonomists for standard genome sequencing and annotation.</title>
        <authorList>
            <consortium name="The Broad Institute Genomics Platform"/>
            <consortium name="The Broad Institute Genome Sequencing Center for Infectious Disease"/>
            <person name="Wu L."/>
            <person name="Ma J."/>
        </authorList>
    </citation>
    <scope>NUCLEOTIDE SEQUENCE [LARGE SCALE GENOMIC DNA]</scope>
    <source>
        <strain evidence="4">JCM 17130</strain>
    </source>
</reference>
<evidence type="ECO:0000256" key="1">
    <source>
        <dbReference type="SAM" id="MobiDB-lite"/>
    </source>
</evidence>
<gene>
    <name evidence="3" type="ORF">ACFSE6_13215</name>
</gene>
<proteinExistence type="predicted"/>
<keyword evidence="2" id="KW-0732">Signal</keyword>
<evidence type="ECO:0000313" key="4">
    <source>
        <dbReference type="Proteomes" id="UP001597277"/>
    </source>
</evidence>
<dbReference type="Proteomes" id="UP001597277">
    <property type="component" value="Unassembled WGS sequence"/>
</dbReference>
<name>A0ABW4L5R8_9MICO</name>
<feature type="compositionally biased region" description="Acidic residues" evidence="1">
    <location>
        <begin position="56"/>
        <end position="65"/>
    </location>
</feature>
<protein>
    <submittedName>
        <fullName evidence="3">Uncharacterized protein</fullName>
    </submittedName>
</protein>
<evidence type="ECO:0000256" key="2">
    <source>
        <dbReference type="SAM" id="SignalP"/>
    </source>
</evidence>
<evidence type="ECO:0000313" key="3">
    <source>
        <dbReference type="EMBL" id="MFD1718801.1"/>
    </source>
</evidence>
<feature type="signal peptide" evidence="2">
    <location>
        <begin position="1"/>
        <end position="27"/>
    </location>
</feature>
<organism evidence="3 4">
    <name type="scientific">Georgenia deserti</name>
    <dbReference type="NCBI Taxonomy" id="2093781"/>
    <lineage>
        <taxon>Bacteria</taxon>
        <taxon>Bacillati</taxon>
        <taxon>Actinomycetota</taxon>
        <taxon>Actinomycetes</taxon>
        <taxon>Micrococcales</taxon>
        <taxon>Bogoriellaceae</taxon>
        <taxon>Georgenia</taxon>
    </lineage>
</organism>
<feature type="chain" id="PRO_5045143576" evidence="2">
    <location>
        <begin position="28"/>
        <end position="307"/>
    </location>
</feature>
<keyword evidence="4" id="KW-1185">Reference proteome</keyword>